<dbReference type="Proteomes" id="UP000239872">
    <property type="component" value="Unassembled WGS sequence"/>
</dbReference>
<sequence>MSTPLGIGSRVDHMHFGKGVIVDTASEFYIIWFKSQQDTKSISKDYEGLKVVDGVDGAPTDGPITIADIEQALHNILDQRLHDTQVVPIALKWKRGNMILKPNDPTMQAKEIPIETFFHKIVMVRDKLRVMEQKINAHKGLDDADKVELQQYITAVYGSLTTFNVLFKETIHQFKGVSTKD</sequence>
<dbReference type="AlphaFoldDB" id="A0A2S7STY3"/>
<dbReference type="RefSeq" id="WP_105040096.1">
    <property type="nucleotide sequence ID" value="NZ_PPSL01000004.1"/>
</dbReference>
<keyword evidence="2" id="KW-1185">Reference proteome</keyword>
<comment type="caution">
    <text evidence="1">The sequence shown here is derived from an EMBL/GenBank/DDBJ whole genome shotgun (WGS) entry which is preliminary data.</text>
</comment>
<dbReference type="OrthoDB" id="1117601at2"/>
<dbReference type="EMBL" id="PPSL01000004">
    <property type="protein sequence ID" value="PQJ10087.1"/>
    <property type="molecule type" value="Genomic_DNA"/>
</dbReference>
<reference evidence="1 2" key="1">
    <citation type="submission" date="2018-01" db="EMBL/GenBank/DDBJ databases">
        <title>A novel member of the phylum Bacteroidetes isolated from glacier ice.</title>
        <authorList>
            <person name="Liu Q."/>
            <person name="Xin Y.-H."/>
        </authorList>
    </citation>
    <scope>NUCLEOTIDE SEQUENCE [LARGE SCALE GENOMIC DNA]</scope>
    <source>
        <strain evidence="1 2">RB1R16</strain>
    </source>
</reference>
<accession>A0A2S7STY3</accession>
<gene>
    <name evidence="1" type="ORF">CJD36_015430</name>
</gene>
<evidence type="ECO:0000313" key="2">
    <source>
        <dbReference type="Proteomes" id="UP000239872"/>
    </source>
</evidence>
<proteinExistence type="predicted"/>
<evidence type="ECO:0000313" key="1">
    <source>
        <dbReference type="EMBL" id="PQJ10087.1"/>
    </source>
</evidence>
<protein>
    <submittedName>
        <fullName evidence="1">Uncharacterized protein</fullName>
    </submittedName>
</protein>
<organism evidence="1 2">
    <name type="scientific">Flavipsychrobacter stenotrophus</name>
    <dbReference type="NCBI Taxonomy" id="2077091"/>
    <lineage>
        <taxon>Bacteria</taxon>
        <taxon>Pseudomonadati</taxon>
        <taxon>Bacteroidota</taxon>
        <taxon>Chitinophagia</taxon>
        <taxon>Chitinophagales</taxon>
        <taxon>Chitinophagaceae</taxon>
        <taxon>Flavipsychrobacter</taxon>
    </lineage>
</organism>
<name>A0A2S7STY3_9BACT</name>